<dbReference type="OrthoDB" id="9804019at2"/>
<keyword evidence="6" id="KW-0804">Transcription</keyword>
<evidence type="ECO:0000256" key="2">
    <source>
        <dbReference type="ARBA" id="ARBA00022741"/>
    </source>
</evidence>
<keyword evidence="10" id="KW-0418">Kinase</keyword>
<dbReference type="Gene3D" id="3.40.50.2300">
    <property type="match status" value="1"/>
</dbReference>
<dbReference type="eggNOG" id="COG2204">
    <property type="taxonomic scope" value="Bacteria"/>
</dbReference>
<keyword evidence="1 7" id="KW-0597">Phosphoprotein</keyword>
<dbReference type="GO" id="GO:0006355">
    <property type="term" value="P:regulation of DNA-templated transcription"/>
    <property type="evidence" value="ECO:0007669"/>
    <property type="project" value="InterPro"/>
</dbReference>
<dbReference type="SMART" id="SM00448">
    <property type="entry name" value="REC"/>
    <property type="match status" value="1"/>
</dbReference>
<dbReference type="AlphaFoldDB" id="A0A081FWX1"/>
<dbReference type="PANTHER" id="PTHR32071">
    <property type="entry name" value="TRANSCRIPTIONAL REGULATORY PROTEIN"/>
    <property type="match status" value="1"/>
</dbReference>
<keyword evidence="5" id="KW-0805">Transcription regulation</keyword>
<dbReference type="Gene3D" id="3.40.50.300">
    <property type="entry name" value="P-loop containing nucleotide triphosphate hydrolases"/>
    <property type="match status" value="1"/>
</dbReference>
<evidence type="ECO:0000313" key="10">
    <source>
        <dbReference type="EMBL" id="KEA63026.1"/>
    </source>
</evidence>
<dbReference type="Proteomes" id="UP000028252">
    <property type="component" value="Unassembled WGS sequence"/>
</dbReference>
<dbReference type="FunFam" id="3.40.50.300:FF:000006">
    <property type="entry name" value="DNA-binding transcriptional regulator NtrC"/>
    <property type="match status" value="1"/>
</dbReference>
<dbReference type="InterPro" id="IPR003593">
    <property type="entry name" value="AAA+_ATPase"/>
</dbReference>
<dbReference type="InterPro" id="IPR001789">
    <property type="entry name" value="Sig_transdc_resp-reg_receiver"/>
</dbReference>
<dbReference type="GO" id="GO:0000160">
    <property type="term" value="P:phosphorelay signal transduction system"/>
    <property type="evidence" value="ECO:0007669"/>
    <property type="project" value="UniProtKB-KW"/>
</dbReference>
<keyword evidence="3" id="KW-0067">ATP-binding</keyword>
<name>A0A081FWX1_9GAMM</name>
<dbReference type="Gene3D" id="1.10.10.60">
    <property type="entry name" value="Homeodomain-like"/>
    <property type="match status" value="1"/>
</dbReference>
<dbReference type="SUPFAM" id="SSF52540">
    <property type="entry name" value="P-loop containing nucleoside triphosphate hydrolases"/>
    <property type="match status" value="1"/>
</dbReference>
<sequence length="455" mass="49849">MNSARRSVLLVDDDSSLLQLLSIRLRAAGYLVETAGSAEQALARIAVSRPGAIVTDLRMHGMDGMELFEQIHHQDPTLPVILLTAHGTIPDAVKATQRGLFGYLTKPFDDKALLELLERALNAPGSDEHATESNTNAPWRAGIITASQTMEALLAEAELVAASEASVLIQGPSGTGKEVLARALHMASPRHTKPLVAINCAAIPEQLLESELFGHAKGAFTGATSAHKGLFQTGSGGTVFLDEIGDMPLALQAKLLRVLQDREIRPVGASQSIPVDVRIVSATHRNLETAIAAGDFREDLYYRLNVVTLTLPPLRQRPEDIPLLARHFLGQLREKHPHRAQDFTPEALERLVGYEWPGNVRQLLNVVEQCCVLCTTALVPASLVSRALHEKPTGIHTYAEAKQQFERDYLVQLLKITNGQVTEAARLAGRNRTEFYRLLQRNHLTPGMFKQVEES</sequence>
<evidence type="ECO:0000256" key="1">
    <source>
        <dbReference type="ARBA" id="ARBA00022553"/>
    </source>
</evidence>
<evidence type="ECO:0000313" key="11">
    <source>
        <dbReference type="Proteomes" id="UP000028252"/>
    </source>
</evidence>
<evidence type="ECO:0000259" key="9">
    <source>
        <dbReference type="PROSITE" id="PS50110"/>
    </source>
</evidence>
<protein>
    <submittedName>
        <fullName evidence="10">Putative sensory histidine kinase YfhA</fullName>
    </submittedName>
</protein>
<dbReference type="PROSITE" id="PS50110">
    <property type="entry name" value="RESPONSE_REGULATORY"/>
    <property type="match status" value="1"/>
</dbReference>
<dbReference type="InterPro" id="IPR011006">
    <property type="entry name" value="CheY-like_superfamily"/>
</dbReference>
<dbReference type="InterPro" id="IPR027417">
    <property type="entry name" value="P-loop_NTPase"/>
</dbReference>
<dbReference type="CDD" id="cd00009">
    <property type="entry name" value="AAA"/>
    <property type="match status" value="1"/>
</dbReference>
<dbReference type="RefSeq" id="WP_036188769.1">
    <property type="nucleotide sequence ID" value="NZ_JMQN01000040.1"/>
</dbReference>
<gene>
    <name evidence="10" type="ORF">ADIMK_2550</name>
</gene>
<dbReference type="STRING" id="1232683.ADIMK_2550"/>
<dbReference type="InterPro" id="IPR058031">
    <property type="entry name" value="AAA_lid_NorR"/>
</dbReference>
<dbReference type="SUPFAM" id="SSF46689">
    <property type="entry name" value="Homeodomain-like"/>
    <property type="match status" value="1"/>
</dbReference>
<dbReference type="Pfam" id="PF00072">
    <property type="entry name" value="Response_reg"/>
    <property type="match status" value="1"/>
</dbReference>
<evidence type="ECO:0000256" key="7">
    <source>
        <dbReference type="PROSITE-ProRule" id="PRU00169"/>
    </source>
</evidence>
<keyword evidence="11" id="KW-1185">Reference proteome</keyword>
<dbReference type="Gene3D" id="1.10.8.60">
    <property type="match status" value="1"/>
</dbReference>
<dbReference type="SMART" id="SM00382">
    <property type="entry name" value="AAA"/>
    <property type="match status" value="1"/>
</dbReference>
<dbReference type="Pfam" id="PF00158">
    <property type="entry name" value="Sigma54_activat"/>
    <property type="match status" value="1"/>
</dbReference>
<organism evidence="10 11">
    <name type="scientific">Marinobacterium lacunae</name>
    <dbReference type="NCBI Taxonomy" id="1232683"/>
    <lineage>
        <taxon>Bacteria</taxon>
        <taxon>Pseudomonadati</taxon>
        <taxon>Pseudomonadota</taxon>
        <taxon>Gammaproteobacteria</taxon>
        <taxon>Oceanospirillales</taxon>
        <taxon>Oceanospirillaceae</taxon>
        <taxon>Marinobacterium</taxon>
    </lineage>
</organism>
<dbReference type="PATRIC" id="fig|1232683.4.peg.2502"/>
<dbReference type="EMBL" id="JMQN01000040">
    <property type="protein sequence ID" value="KEA63026.1"/>
    <property type="molecule type" value="Genomic_DNA"/>
</dbReference>
<keyword evidence="4" id="KW-0902">Two-component regulatory system</keyword>
<dbReference type="PROSITE" id="PS00688">
    <property type="entry name" value="SIGMA54_INTERACT_3"/>
    <property type="match status" value="1"/>
</dbReference>
<dbReference type="SUPFAM" id="SSF52172">
    <property type="entry name" value="CheY-like"/>
    <property type="match status" value="1"/>
</dbReference>
<keyword evidence="2" id="KW-0547">Nucleotide-binding</keyword>
<feature type="modified residue" description="4-aspartylphosphate" evidence="7">
    <location>
        <position position="56"/>
    </location>
</feature>
<dbReference type="FunFam" id="3.40.50.2300:FF:000018">
    <property type="entry name" value="DNA-binding transcriptional regulator NtrC"/>
    <property type="match status" value="1"/>
</dbReference>
<dbReference type="InterPro" id="IPR009057">
    <property type="entry name" value="Homeodomain-like_sf"/>
</dbReference>
<accession>A0A081FWX1</accession>
<evidence type="ECO:0000256" key="5">
    <source>
        <dbReference type="ARBA" id="ARBA00023015"/>
    </source>
</evidence>
<dbReference type="InterPro" id="IPR002078">
    <property type="entry name" value="Sigma_54_int"/>
</dbReference>
<keyword evidence="10" id="KW-0808">Transferase</keyword>
<evidence type="ECO:0000256" key="6">
    <source>
        <dbReference type="ARBA" id="ARBA00023163"/>
    </source>
</evidence>
<reference evidence="10 11" key="1">
    <citation type="submission" date="2014-04" db="EMBL/GenBank/DDBJ databases">
        <title>Marinobacterium kochiensis sp. nov., isolated from sediment sample collected from Kochi backwaters in Kerala, India.</title>
        <authorList>
            <person name="Singh A."/>
            <person name="Pinnaka A.K."/>
        </authorList>
    </citation>
    <scope>NUCLEOTIDE SEQUENCE [LARGE SCALE GENOMIC DNA]</scope>
    <source>
        <strain evidence="10 11">AK27</strain>
    </source>
</reference>
<feature type="domain" description="Sigma-54 factor interaction" evidence="8">
    <location>
        <begin position="143"/>
        <end position="372"/>
    </location>
</feature>
<dbReference type="Pfam" id="PF25601">
    <property type="entry name" value="AAA_lid_14"/>
    <property type="match status" value="1"/>
</dbReference>
<evidence type="ECO:0000259" key="8">
    <source>
        <dbReference type="PROSITE" id="PS50045"/>
    </source>
</evidence>
<comment type="caution">
    <text evidence="10">The sequence shown here is derived from an EMBL/GenBank/DDBJ whole genome shotgun (WGS) entry which is preliminary data.</text>
</comment>
<dbReference type="InterPro" id="IPR025944">
    <property type="entry name" value="Sigma_54_int_dom_CS"/>
</dbReference>
<proteinExistence type="predicted"/>
<dbReference type="PROSITE" id="PS50045">
    <property type="entry name" value="SIGMA54_INTERACT_4"/>
    <property type="match status" value="1"/>
</dbReference>
<dbReference type="GO" id="GO:0016301">
    <property type="term" value="F:kinase activity"/>
    <property type="evidence" value="ECO:0007669"/>
    <property type="project" value="UniProtKB-KW"/>
</dbReference>
<dbReference type="PANTHER" id="PTHR32071:SF116">
    <property type="entry name" value="TRANSCRIPTIONAL REGULATORY PROTEIN GLRR"/>
    <property type="match status" value="1"/>
</dbReference>
<evidence type="ECO:0000256" key="4">
    <source>
        <dbReference type="ARBA" id="ARBA00023012"/>
    </source>
</evidence>
<feature type="domain" description="Response regulatory" evidence="9">
    <location>
        <begin position="7"/>
        <end position="121"/>
    </location>
</feature>
<dbReference type="GO" id="GO:0005524">
    <property type="term" value="F:ATP binding"/>
    <property type="evidence" value="ECO:0007669"/>
    <property type="project" value="UniProtKB-KW"/>
</dbReference>
<evidence type="ECO:0000256" key="3">
    <source>
        <dbReference type="ARBA" id="ARBA00022840"/>
    </source>
</evidence>